<accession>A7SNW7</accession>
<dbReference type="InParanoid" id="A7SNW7"/>
<dbReference type="AlphaFoldDB" id="A7SNW7"/>
<proteinExistence type="predicted"/>
<feature type="domain" description="UMOD/GP2/OIT3-like D8C" evidence="3">
    <location>
        <begin position="1"/>
        <end position="74"/>
    </location>
</feature>
<organism evidence="4 5">
    <name type="scientific">Nematostella vectensis</name>
    <name type="common">Starlet sea anemone</name>
    <dbReference type="NCBI Taxonomy" id="45351"/>
    <lineage>
        <taxon>Eukaryota</taxon>
        <taxon>Metazoa</taxon>
        <taxon>Cnidaria</taxon>
        <taxon>Anthozoa</taxon>
        <taxon>Hexacorallia</taxon>
        <taxon>Actiniaria</taxon>
        <taxon>Edwardsiidae</taxon>
        <taxon>Nematostella</taxon>
    </lineage>
</organism>
<feature type="non-terminal residue" evidence="4">
    <location>
        <position position="1"/>
    </location>
</feature>
<gene>
    <name evidence="4" type="ORF">NEMVEDRAFT_v1g125416</name>
</gene>
<dbReference type="Pfam" id="PF23283">
    <property type="entry name" value="D8C_UMOD"/>
    <property type="match status" value="1"/>
</dbReference>
<keyword evidence="5" id="KW-1185">Reference proteome</keyword>
<evidence type="ECO:0000313" key="4">
    <source>
        <dbReference type="EMBL" id="EDO34586.1"/>
    </source>
</evidence>
<keyword evidence="2" id="KW-1015">Disulfide bond</keyword>
<evidence type="ECO:0000256" key="1">
    <source>
        <dbReference type="ARBA" id="ARBA00022729"/>
    </source>
</evidence>
<evidence type="ECO:0000256" key="2">
    <source>
        <dbReference type="ARBA" id="ARBA00023157"/>
    </source>
</evidence>
<evidence type="ECO:0000259" key="3">
    <source>
        <dbReference type="Pfam" id="PF23283"/>
    </source>
</evidence>
<dbReference type="InterPro" id="IPR057774">
    <property type="entry name" value="D8C_UMOD/GP2/OIT3-like"/>
</dbReference>
<dbReference type="PANTHER" id="PTHR36191">
    <property type="entry name" value="ENDO/EXONUCLEASE/PHOSPHATASE DOMAIN-CONTAINING PROTEIN-RELATED"/>
    <property type="match status" value="1"/>
</dbReference>
<dbReference type="STRING" id="45351.A7SNW7"/>
<reference evidence="4 5" key="1">
    <citation type="journal article" date="2007" name="Science">
        <title>Sea anemone genome reveals ancestral eumetazoan gene repertoire and genomic organization.</title>
        <authorList>
            <person name="Putnam N.H."/>
            <person name="Srivastava M."/>
            <person name="Hellsten U."/>
            <person name="Dirks B."/>
            <person name="Chapman J."/>
            <person name="Salamov A."/>
            <person name="Terry A."/>
            <person name="Shapiro H."/>
            <person name="Lindquist E."/>
            <person name="Kapitonov V.V."/>
            <person name="Jurka J."/>
            <person name="Genikhovich G."/>
            <person name="Grigoriev I.V."/>
            <person name="Lucas S.M."/>
            <person name="Steele R.E."/>
            <person name="Finnerty J.R."/>
            <person name="Technau U."/>
            <person name="Martindale M.Q."/>
            <person name="Rokhsar D.S."/>
        </authorList>
    </citation>
    <scope>NUCLEOTIDE SEQUENCE [LARGE SCALE GENOMIC DNA]</scope>
    <source>
        <strain evidence="5">CH2 X CH6</strain>
    </source>
</reference>
<name>A7SNW7_NEMVE</name>
<dbReference type="EMBL" id="DS469725">
    <property type="protein sequence ID" value="EDO34586.1"/>
    <property type="molecule type" value="Genomic_DNA"/>
</dbReference>
<evidence type="ECO:0000313" key="5">
    <source>
        <dbReference type="Proteomes" id="UP000001593"/>
    </source>
</evidence>
<keyword evidence="1" id="KW-0732">Signal</keyword>
<dbReference type="PANTHER" id="PTHR36191:SF4">
    <property type="entry name" value="VWFD DOMAIN-CONTAINING PROTEIN"/>
    <property type="match status" value="1"/>
</dbReference>
<dbReference type="Proteomes" id="UP000001593">
    <property type="component" value="Unassembled WGS sequence"/>
</dbReference>
<dbReference type="HOGENOM" id="CLU_2678127_0_0_1"/>
<sequence>IPSACPSENLCNTDATGWVNGAHPTVEEGIVTRRVCYHWSTNCCSWSNDIRILNCGSYYIYELIKPPVCYLRYCGE</sequence>
<dbReference type="PhylomeDB" id="A7SNW7"/>
<protein>
    <recommendedName>
        <fullName evidence="3">UMOD/GP2/OIT3-like D8C domain-containing protein</fullName>
    </recommendedName>
</protein>